<name>A0A1S8D4F6_9PROT</name>
<evidence type="ECO:0000313" key="1">
    <source>
        <dbReference type="EMBL" id="ONH82634.1"/>
    </source>
</evidence>
<evidence type="ECO:0000313" key="2">
    <source>
        <dbReference type="Proteomes" id="UP000054844"/>
    </source>
</evidence>
<protein>
    <submittedName>
        <fullName evidence="1">Uncharacterized protein</fullName>
    </submittedName>
</protein>
<comment type="caution">
    <text evidence="1">The sequence shown here is derived from an EMBL/GenBank/DDBJ whole genome shotgun (WGS) entry which is preliminary data.</text>
</comment>
<proteinExistence type="predicted"/>
<dbReference type="AlphaFoldDB" id="A0A1S8D4F6"/>
<sequence length="81" mass="8828">MDMNWVGRLAGQDILPPRVTEDPALLASIDEDLRQASAAIDAALVSPMRAIKAQHIARAMAHMAEAQRIQRVLEVAAQREG</sequence>
<organism evidence="1 2">
    <name type="scientific">Roseomonas mucosa</name>
    <dbReference type="NCBI Taxonomy" id="207340"/>
    <lineage>
        <taxon>Bacteria</taxon>
        <taxon>Pseudomonadati</taxon>
        <taxon>Pseudomonadota</taxon>
        <taxon>Alphaproteobacteria</taxon>
        <taxon>Acetobacterales</taxon>
        <taxon>Roseomonadaceae</taxon>
        <taxon>Roseomonas</taxon>
    </lineage>
</organism>
<dbReference type="Proteomes" id="UP000054844">
    <property type="component" value="Unassembled WGS sequence"/>
</dbReference>
<dbReference type="EMBL" id="LLWF02000047">
    <property type="protein sequence ID" value="ONH82634.1"/>
    <property type="molecule type" value="Genomic_DNA"/>
</dbReference>
<reference evidence="1" key="1">
    <citation type="submission" date="2016-12" db="EMBL/GenBank/DDBJ databases">
        <title>Draft genome sequence of Roseomonas mucosa strain AU37, isolated from a peripheral intravenous catheter.</title>
        <authorList>
            <person name="Choudhury M.A."/>
            <person name="Sidjabat H.E."/>
            <person name="Wailan A.M."/>
            <person name="Zhang L."/>
            <person name="Marsh N.M."/>
            <person name="Rickard C.M."/>
            <person name="Davies M."/>
            <person name="Mcmillan D.J."/>
        </authorList>
    </citation>
    <scope>NUCLEOTIDE SEQUENCE [LARGE SCALE GENOMIC DNA]</scope>
    <source>
        <strain evidence="1">AU37</strain>
    </source>
</reference>
<gene>
    <name evidence="1" type="ORF">APZ41_013645</name>
</gene>
<keyword evidence="2" id="KW-1185">Reference proteome</keyword>
<accession>A0A1S8D4F6</accession>